<keyword evidence="5 6" id="KW-0472">Membrane</keyword>
<evidence type="ECO:0000313" key="9">
    <source>
        <dbReference type="Proteomes" id="UP000521017"/>
    </source>
</evidence>
<evidence type="ECO:0000256" key="3">
    <source>
        <dbReference type="ARBA" id="ARBA00022692"/>
    </source>
</evidence>
<evidence type="ECO:0000313" key="8">
    <source>
        <dbReference type="EMBL" id="MBB6502141.1"/>
    </source>
</evidence>
<dbReference type="InterPro" id="IPR051258">
    <property type="entry name" value="Diverse_Substrate_Transporter"/>
</dbReference>
<feature type="domain" description="EamA" evidence="7">
    <location>
        <begin position="155"/>
        <end position="285"/>
    </location>
</feature>
<dbReference type="Pfam" id="PF00892">
    <property type="entry name" value="EamA"/>
    <property type="match status" value="1"/>
</dbReference>
<evidence type="ECO:0000259" key="7">
    <source>
        <dbReference type="Pfam" id="PF00892"/>
    </source>
</evidence>
<feature type="transmembrane region" description="Helical" evidence="6">
    <location>
        <begin position="46"/>
        <end position="68"/>
    </location>
</feature>
<organism evidence="8 9">
    <name type="scientific">Pedobacter cryoconitis</name>
    <dbReference type="NCBI Taxonomy" id="188932"/>
    <lineage>
        <taxon>Bacteria</taxon>
        <taxon>Pseudomonadati</taxon>
        <taxon>Bacteroidota</taxon>
        <taxon>Sphingobacteriia</taxon>
        <taxon>Sphingobacteriales</taxon>
        <taxon>Sphingobacteriaceae</taxon>
        <taxon>Pedobacter</taxon>
    </lineage>
</organism>
<gene>
    <name evidence="8" type="ORF">HDF25_004318</name>
</gene>
<dbReference type="EMBL" id="JACHCC010000012">
    <property type="protein sequence ID" value="MBB6502141.1"/>
    <property type="molecule type" value="Genomic_DNA"/>
</dbReference>
<feature type="transmembrane region" description="Helical" evidence="6">
    <location>
        <begin position="80"/>
        <end position="100"/>
    </location>
</feature>
<feature type="transmembrane region" description="Helical" evidence="6">
    <location>
        <begin position="131"/>
        <end position="148"/>
    </location>
</feature>
<accession>A0A7X0MKJ7</accession>
<feature type="transmembrane region" description="Helical" evidence="6">
    <location>
        <begin position="106"/>
        <end position="124"/>
    </location>
</feature>
<dbReference type="PANTHER" id="PTHR42920:SF5">
    <property type="entry name" value="EAMA DOMAIN-CONTAINING PROTEIN"/>
    <property type="match status" value="1"/>
</dbReference>
<dbReference type="InterPro" id="IPR037185">
    <property type="entry name" value="EmrE-like"/>
</dbReference>
<name>A0A7X0MKJ7_9SPHI</name>
<dbReference type="InterPro" id="IPR000620">
    <property type="entry name" value="EamA_dom"/>
</dbReference>
<dbReference type="SUPFAM" id="SSF103481">
    <property type="entry name" value="Multidrug resistance efflux transporter EmrE"/>
    <property type="match status" value="2"/>
</dbReference>
<dbReference type="Proteomes" id="UP000521017">
    <property type="component" value="Unassembled WGS sequence"/>
</dbReference>
<feature type="transmembrane region" description="Helical" evidence="6">
    <location>
        <begin position="20"/>
        <end position="40"/>
    </location>
</feature>
<sequence length="301" mass="31417">MQKKTDAQLPMNKKKPLVNIPPVPAVLLSIISVQGGAAIAKGIFPVLGAASTALIRIGLSAVILMMVNRPNLKLLTAKQWKAVIPYGICLGAMNLVFYLAIKRIPLGLGVTLEFVGPLMLAIFGSKRIVDYLWVLLAAAGIALIAPWGNKGIDLIGIFLALAAGGFWASYIVLGGRISKLMNGGDAVTVGMLFATLVVLPFGIGSGGLGQMTPVLLLLGIALALLSSAIPFTLEISALRQMPARTFSILMSIEPAVAALSGLVLLDEHLNLYQWIAVALVIIASAGATLTAKKALPAEPVI</sequence>
<keyword evidence="4 6" id="KW-1133">Transmembrane helix</keyword>
<feature type="transmembrane region" description="Helical" evidence="6">
    <location>
        <begin position="186"/>
        <end position="208"/>
    </location>
</feature>
<evidence type="ECO:0000256" key="5">
    <source>
        <dbReference type="ARBA" id="ARBA00023136"/>
    </source>
</evidence>
<dbReference type="AlphaFoldDB" id="A0A7X0MKJ7"/>
<dbReference type="PANTHER" id="PTHR42920">
    <property type="entry name" value="OS03G0707200 PROTEIN-RELATED"/>
    <property type="match status" value="1"/>
</dbReference>
<evidence type="ECO:0000256" key="1">
    <source>
        <dbReference type="ARBA" id="ARBA00004651"/>
    </source>
</evidence>
<evidence type="ECO:0000256" key="2">
    <source>
        <dbReference type="ARBA" id="ARBA00022475"/>
    </source>
</evidence>
<dbReference type="Gene3D" id="1.10.3730.20">
    <property type="match status" value="1"/>
</dbReference>
<evidence type="ECO:0000256" key="6">
    <source>
        <dbReference type="SAM" id="Phobius"/>
    </source>
</evidence>
<reference evidence="8 9" key="1">
    <citation type="submission" date="2020-08" db="EMBL/GenBank/DDBJ databases">
        <title>Genomic Encyclopedia of Type Strains, Phase IV (KMG-V): Genome sequencing to study the core and pangenomes of soil and plant-associated prokaryotes.</title>
        <authorList>
            <person name="Whitman W."/>
        </authorList>
    </citation>
    <scope>NUCLEOTIDE SEQUENCE [LARGE SCALE GENOMIC DNA]</scope>
    <source>
        <strain evidence="8 9">M2T3</strain>
    </source>
</reference>
<evidence type="ECO:0000256" key="4">
    <source>
        <dbReference type="ARBA" id="ARBA00022989"/>
    </source>
</evidence>
<feature type="transmembrane region" description="Helical" evidence="6">
    <location>
        <begin position="245"/>
        <end position="265"/>
    </location>
</feature>
<feature type="transmembrane region" description="Helical" evidence="6">
    <location>
        <begin position="271"/>
        <end position="291"/>
    </location>
</feature>
<feature type="transmembrane region" description="Helical" evidence="6">
    <location>
        <begin position="154"/>
        <end position="174"/>
    </location>
</feature>
<comment type="subcellular location">
    <subcellularLocation>
        <location evidence="1">Cell membrane</location>
        <topology evidence="1">Multi-pass membrane protein</topology>
    </subcellularLocation>
</comment>
<protein>
    <submittedName>
        <fullName evidence="8">Inner membrane transporter RhtA</fullName>
    </submittedName>
</protein>
<feature type="transmembrane region" description="Helical" evidence="6">
    <location>
        <begin position="214"/>
        <end position="233"/>
    </location>
</feature>
<dbReference type="GO" id="GO:0005886">
    <property type="term" value="C:plasma membrane"/>
    <property type="evidence" value="ECO:0007669"/>
    <property type="project" value="UniProtKB-SubCell"/>
</dbReference>
<keyword evidence="3 6" id="KW-0812">Transmembrane</keyword>
<dbReference type="RefSeq" id="WP_260409432.1">
    <property type="nucleotide sequence ID" value="NZ_JACHCC010000012.1"/>
</dbReference>
<comment type="caution">
    <text evidence="8">The sequence shown here is derived from an EMBL/GenBank/DDBJ whole genome shotgun (WGS) entry which is preliminary data.</text>
</comment>
<proteinExistence type="predicted"/>
<keyword evidence="2" id="KW-1003">Cell membrane</keyword>